<sequence length="1374" mass="152850">MPTKLFERPADIKAPTLAGDKRTLPAPPTVQPGRFRTILSVILPVGLVVGIIGTIVMLFLVGARTFTGVGLIFPLMMMMSFGGMMMQRFGGANKKTRSDQEGEREEYGQTLDEFRNVVDAVGEKQFARVLFFNPNPLDLVRIVADGSARMWCHRPPSLQFGKCRVGVGLSQLAIDLKTPKLPDRTKRDPMPNTMLRDFFLEKPYIRDIPMPLALRSNPGFAFYGDMPTIHGLVRSMLCQLATFHGPDDIAIAVVTANPAQWEWLKWMPHSCDPTTHDGAGPTRLVFTSPKDFDRVFDLNNSRGGAFVAVKEPEGGQHTEPKVSDLRHLIVVDDDTGAVEEWNRVTRSRLGVEATTFLRLATRRSDGCGWTPETTFQVTDDRRICDTALGEPFYYARTDYMSVQDADEFARTMATWDATKGASSVVEVMEQEGGLLETLRIDDARHLEPHRIYAARKSPDSKLRGLFPLGRYKDGSTFMMNVNSTSAIPRGMGNHGLLLGATGSGKSWTLLAFILSQAITHSAEVLQHIILDWKGRSFGRRVADLPGTLMVLSNLGKDAEYVERLEDVLGGELDRRQEILDSVAENLDRPELAEVEDYERARVEEGHEDWEPLPWIQIVVDEFTELFEMYPQIVPVFVRIARLGRSLRVNLLLASQRLEESKLRGMEAHFGWRIALRAFSDQESRSFIGDPRAAKIPEDGGGGRGFIKVGEGELQEIQIYDVGSPYRLPRAEVQAEQVQQTENYFEPQLFSLDAVPLPERKLTGKKPGAQTEPKTDDDEDDVAIGALVDVAVAALKPHRPKRRHEMWLEDLRTPRLLEDLHQQHYGAPWYQGYFERRDPSMSVPVGIVDKPRLHAQDVLAYDLSDPNIGIVGEPRSGRTTTAMTFLTSLAMRYTPDQVQFIGIRLGGPGLSTLDKLPHSAGIYGADDPEGLTRAISEIVNLVESRERSFPEYGLEDVKDWRRRRFGLASGHVPPDGFGEVWLAIDNLQDFALRFERSYDAIKSIMGKCGSYGVHVLWTSSALIGGGMQKTVTDNTRLILELRLADDTMSDVSRQEAKKVPDDIPGRGLSKEGKQILHMMYGFPGRRRTADGDLEVSALVEQIVSVAGSDKPVKVRRLPEKVSLDEVWRIPRTADDHKDSIRLGIVDTDLGPARVDFRKVNTFLGVGASESGRSNLIRVIARGIMRQYTAEEAVIHMVDLKRNQLGVVTEESGYLGHYCFLQDQVRDLAYELASELQSRQPEGRSDQQMLMAGAQFTGKRIFVLVDDMTALDNMGMGLDPLAPFVELGGYVGLHLIIAGGAHDFYRWAHNGGDVMRKVLGMQTPGVILNATRNDGALVGGVVGEPQRRGRGLYVQAGGKVTTTMVAWDEPPTAAAQ</sequence>
<dbReference type="EMBL" id="CP081675">
    <property type="protein sequence ID" value="QZH69505.1"/>
    <property type="molecule type" value="Genomic_DNA"/>
</dbReference>
<dbReference type="Proteomes" id="UP000825598">
    <property type="component" value="Plasmid unnamed2"/>
</dbReference>
<geneLocation type="plasmid" evidence="1 2">
    <name>unnamed2</name>
</geneLocation>
<organism evidence="1 2">
    <name type="scientific">Mycolicibacterium farcinogenes</name>
    <name type="common">Mycobacterium farcinogenes</name>
    <dbReference type="NCBI Taxonomy" id="1802"/>
    <lineage>
        <taxon>Bacteria</taxon>
        <taxon>Bacillati</taxon>
        <taxon>Actinomycetota</taxon>
        <taxon>Actinomycetes</taxon>
        <taxon>Mycobacteriales</taxon>
        <taxon>Mycobacteriaceae</taxon>
        <taxon>Mycolicibacterium</taxon>
    </lineage>
</organism>
<accession>A0ACD1FRD5</accession>
<evidence type="ECO:0000313" key="2">
    <source>
        <dbReference type="Proteomes" id="UP000825598"/>
    </source>
</evidence>
<keyword evidence="2" id="KW-1185">Reference proteome</keyword>
<name>A0ACD1FRD5_MYCFR</name>
<evidence type="ECO:0000313" key="1">
    <source>
        <dbReference type="EMBL" id="QZH69505.1"/>
    </source>
</evidence>
<protein>
    <submittedName>
        <fullName evidence="1">Type VII secretion protein EccCa</fullName>
    </submittedName>
</protein>
<keyword evidence="1" id="KW-0614">Plasmid</keyword>
<gene>
    <name evidence="1" type="primary">eccCa</name>
    <name evidence="1" type="ORF">K6L26_31260</name>
</gene>
<proteinExistence type="predicted"/>
<reference evidence="1" key="1">
    <citation type="submission" date="2021-07" db="EMBL/GenBank/DDBJ databases">
        <title>Complete Genome Sequences of Mycobacterium farcinogenes Isolated from Clinical Specimens from Patients in Thailand.</title>
        <authorList>
            <person name="Sodsai P."/>
        </authorList>
    </citation>
    <scope>NUCLEOTIDE SEQUENCE</scope>
    <source>
        <strain evidence="1">BKK/CU-MFGFA-001</strain>
    </source>
</reference>